<dbReference type="InterPro" id="IPR039424">
    <property type="entry name" value="SBP_5"/>
</dbReference>
<dbReference type="Proteomes" id="UP000051054">
    <property type="component" value="Unassembled WGS sequence"/>
</dbReference>
<accession>A0A0R1WN44</accession>
<gene>
    <name evidence="6" type="ORF">FC40_GL000264</name>
</gene>
<dbReference type="GO" id="GO:0043190">
    <property type="term" value="C:ATP-binding cassette (ABC) transporter complex"/>
    <property type="evidence" value="ECO:0007669"/>
    <property type="project" value="InterPro"/>
</dbReference>
<dbReference type="GO" id="GO:1904680">
    <property type="term" value="F:peptide transmembrane transporter activity"/>
    <property type="evidence" value="ECO:0007669"/>
    <property type="project" value="TreeGrafter"/>
</dbReference>
<proteinExistence type="inferred from homology"/>
<dbReference type="Gene3D" id="3.10.105.10">
    <property type="entry name" value="Dipeptide-binding Protein, Domain 3"/>
    <property type="match status" value="1"/>
</dbReference>
<dbReference type="OrthoDB" id="9796817at2"/>
<dbReference type="CDD" id="cd08510">
    <property type="entry name" value="PBP2_Lactococcal_OppA_like"/>
    <property type="match status" value="1"/>
</dbReference>
<evidence type="ECO:0000259" key="5">
    <source>
        <dbReference type="Pfam" id="PF00496"/>
    </source>
</evidence>
<dbReference type="InterPro" id="IPR030678">
    <property type="entry name" value="Peptide/Ni-bd"/>
</dbReference>
<evidence type="ECO:0000256" key="3">
    <source>
        <dbReference type="ARBA" id="ARBA00022729"/>
    </source>
</evidence>
<evidence type="ECO:0000313" key="6">
    <source>
        <dbReference type="EMBL" id="KRM19336.1"/>
    </source>
</evidence>
<dbReference type="STRING" id="1423755.FC40_GL000264"/>
<evidence type="ECO:0000256" key="2">
    <source>
        <dbReference type="ARBA" id="ARBA00022448"/>
    </source>
</evidence>
<dbReference type="Pfam" id="PF00496">
    <property type="entry name" value="SBP_bac_5"/>
    <property type="match status" value="1"/>
</dbReference>
<feature type="signal peptide" evidence="4">
    <location>
        <begin position="1"/>
        <end position="21"/>
    </location>
</feature>
<dbReference type="EMBL" id="AZGD01000057">
    <property type="protein sequence ID" value="KRM19336.1"/>
    <property type="molecule type" value="Genomic_DNA"/>
</dbReference>
<dbReference type="AlphaFoldDB" id="A0A0R1WN44"/>
<evidence type="ECO:0000256" key="1">
    <source>
        <dbReference type="ARBA" id="ARBA00005695"/>
    </source>
</evidence>
<keyword evidence="7" id="KW-1185">Reference proteome</keyword>
<organism evidence="6 7">
    <name type="scientific">Ligilactobacillus hayakitensis DSM 18933 = JCM 14209</name>
    <dbReference type="NCBI Taxonomy" id="1423755"/>
    <lineage>
        <taxon>Bacteria</taxon>
        <taxon>Bacillati</taxon>
        <taxon>Bacillota</taxon>
        <taxon>Bacilli</taxon>
        <taxon>Lactobacillales</taxon>
        <taxon>Lactobacillaceae</taxon>
        <taxon>Ligilactobacillus</taxon>
    </lineage>
</organism>
<comment type="similarity">
    <text evidence="1">Belongs to the bacterial solute-binding protein 5 family.</text>
</comment>
<dbReference type="Gene3D" id="3.40.190.10">
    <property type="entry name" value="Periplasmic binding protein-like II"/>
    <property type="match status" value="1"/>
</dbReference>
<dbReference type="eggNOG" id="COG0747">
    <property type="taxonomic scope" value="Bacteria"/>
</dbReference>
<comment type="caution">
    <text evidence="6">The sequence shown here is derived from an EMBL/GenBank/DDBJ whole genome shotgun (WGS) entry which is preliminary data.</text>
</comment>
<keyword evidence="2" id="KW-0813">Transport</keyword>
<dbReference type="PATRIC" id="fig|1423755.3.peg.285"/>
<dbReference type="RefSeq" id="WP_025022607.1">
    <property type="nucleotide sequence ID" value="NZ_AZGD01000057.1"/>
</dbReference>
<protein>
    <submittedName>
        <fullName evidence="6">ABC transporter substrate-binding protein</fullName>
    </submittedName>
</protein>
<keyword evidence="3 4" id="KW-0732">Signal</keyword>
<name>A0A0R1WN44_9LACO</name>
<dbReference type="PANTHER" id="PTHR30290">
    <property type="entry name" value="PERIPLASMIC BINDING COMPONENT OF ABC TRANSPORTER"/>
    <property type="match status" value="1"/>
</dbReference>
<dbReference type="PIRSF" id="PIRSF002741">
    <property type="entry name" value="MppA"/>
    <property type="match status" value="1"/>
</dbReference>
<dbReference type="GO" id="GO:0015833">
    <property type="term" value="P:peptide transport"/>
    <property type="evidence" value="ECO:0007669"/>
    <property type="project" value="TreeGrafter"/>
</dbReference>
<sequence>MKKKHLFTSMAATTLAVLALAGCGSKNADQATTKVNLPESYKNDKPAKQGGTLKTAVVADSAFKGIFNDGLSTDAVDSTVSQFGNESLFATDKNYKYAKGGAADIKIDRKAKTATVTFNPKAKWSDGEPVTAKDLEYSYEIIANKATKSQRYTESLQALKGLKEYHEGKADKISGFEIVNDRKAVLHFTKVTPNMTTSGNGVIWESASPYHYLKDVPFDKLESSDKIRKKPLFFGPYVLNKLVQGESAEWVPNKYYYKGKPKLDKITIETVATSSASAALKSKKYDLMFEEPSSVYGQNKKPKGYKMLGKEDLYYSYLGFRVGHADKNGVSVMDKNSKVADKNLRQALAYAMNIDQVSKKFGYGLSTRATTLIPTAFSDYHDKDAKGFPQDLDKANKLLDKAGYKKGKDGMRKTPEGKPLKLTLLVAGGSANSEAAVRNYIQQWKKIGVNVKLYNGRFVDFNNYTEKIQTNDKDFDLYMGAWSTGSDATPTDLYSPAAPFNFAHFNTKENSDLLAAMNSQKAFDADYRKEQFNKWQEYMNEQAFVVPVQYHYSVVPVSTKVKGMTLSPATKDGSWYTVSLTK</sequence>
<reference evidence="6 7" key="1">
    <citation type="journal article" date="2015" name="Genome Announc.">
        <title>Expanding the biotechnology potential of lactobacilli through comparative genomics of 213 strains and associated genera.</title>
        <authorList>
            <person name="Sun Z."/>
            <person name="Harris H.M."/>
            <person name="McCann A."/>
            <person name="Guo C."/>
            <person name="Argimon S."/>
            <person name="Zhang W."/>
            <person name="Yang X."/>
            <person name="Jeffery I.B."/>
            <person name="Cooney J.C."/>
            <person name="Kagawa T.F."/>
            <person name="Liu W."/>
            <person name="Song Y."/>
            <person name="Salvetti E."/>
            <person name="Wrobel A."/>
            <person name="Rasinkangas P."/>
            <person name="Parkhill J."/>
            <person name="Rea M.C."/>
            <person name="O'Sullivan O."/>
            <person name="Ritari J."/>
            <person name="Douillard F.P."/>
            <person name="Paul Ross R."/>
            <person name="Yang R."/>
            <person name="Briner A.E."/>
            <person name="Felis G.E."/>
            <person name="de Vos W.M."/>
            <person name="Barrangou R."/>
            <person name="Klaenhammer T.R."/>
            <person name="Caufield P.W."/>
            <person name="Cui Y."/>
            <person name="Zhang H."/>
            <person name="O'Toole P.W."/>
        </authorList>
    </citation>
    <scope>NUCLEOTIDE SEQUENCE [LARGE SCALE GENOMIC DNA]</scope>
    <source>
        <strain evidence="6 7">DSM 18933</strain>
    </source>
</reference>
<dbReference type="GO" id="GO:0042597">
    <property type="term" value="C:periplasmic space"/>
    <property type="evidence" value="ECO:0007669"/>
    <property type="project" value="UniProtKB-ARBA"/>
</dbReference>
<dbReference type="SUPFAM" id="SSF53850">
    <property type="entry name" value="Periplasmic binding protein-like II"/>
    <property type="match status" value="1"/>
</dbReference>
<dbReference type="PROSITE" id="PS51257">
    <property type="entry name" value="PROKAR_LIPOPROTEIN"/>
    <property type="match status" value="1"/>
</dbReference>
<dbReference type="InterPro" id="IPR000914">
    <property type="entry name" value="SBP_5_dom"/>
</dbReference>
<evidence type="ECO:0000313" key="7">
    <source>
        <dbReference type="Proteomes" id="UP000051054"/>
    </source>
</evidence>
<evidence type="ECO:0000256" key="4">
    <source>
        <dbReference type="SAM" id="SignalP"/>
    </source>
</evidence>
<feature type="chain" id="PRO_5039364517" evidence="4">
    <location>
        <begin position="22"/>
        <end position="582"/>
    </location>
</feature>
<feature type="domain" description="Solute-binding protein family 5" evidence="5">
    <location>
        <begin position="102"/>
        <end position="496"/>
    </location>
</feature>
<dbReference type="PANTHER" id="PTHR30290:SF9">
    <property type="entry name" value="OLIGOPEPTIDE-BINDING PROTEIN APPA"/>
    <property type="match status" value="1"/>
</dbReference>